<reference evidence="6" key="1">
    <citation type="submission" date="2021-02" db="EMBL/GenBank/DDBJ databases">
        <authorList>
            <person name="Nowell W R."/>
        </authorList>
    </citation>
    <scope>NUCLEOTIDE SEQUENCE</scope>
</reference>
<name>A0A815XL86_ADIRI</name>
<feature type="domain" description="BPTI/Kunitz inhibitor" evidence="5">
    <location>
        <begin position="227"/>
        <end position="277"/>
    </location>
</feature>
<dbReference type="SUPFAM" id="SSF57362">
    <property type="entry name" value="BPTI-like"/>
    <property type="match status" value="1"/>
</dbReference>
<dbReference type="InterPro" id="IPR020901">
    <property type="entry name" value="Prtase_inh_Kunz-CS"/>
</dbReference>
<dbReference type="Pfam" id="PF00014">
    <property type="entry name" value="Kunitz_BPTI"/>
    <property type="match status" value="1"/>
</dbReference>
<keyword evidence="7" id="KW-1185">Reference proteome</keyword>
<dbReference type="SMART" id="SM00131">
    <property type="entry name" value="KU"/>
    <property type="match status" value="1"/>
</dbReference>
<keyword evidence="3" id="KW-1015">Disulfide bond</keyword>
<evidence type="ECO:0000256" key="4">
    <source>
        <dbReference type="SAM" id="SignalP"/>
    </source>
</evidence>
<dbReference type="AlphaFoldDB" id="A0A815XL86"/>
<evidence type="ECO:0000313" key="6">
    <source>
        <dbReference type="EMBL" id="CAF1558817.1"/>
    </source>
</evidence>
<protein>
    <recommendedName>
        <fullName evidence="5">BPTI/Kunitz inhibitor domain-containing protein</fullName>
    </recommendedName>
</protein>
<evidence type="ECO:0000256" key="2">
    <source>
        <dbReference type="ARBA" id="ARBA00022900"/>
    </source>
</evidence>
<keyword evidence="1" id="KW-0646">Protease inhibitor</keyword>
<sequence>MFRLLSLITLSIVLLYTIESTFAAERYVTGKITHDGVNHIEKNSIVEVKLQDISLMDAAAKVIALVTITQATEFPIPFKIEYNSANIQSHRSYSVAVRINGPNNQLQFINDMNIRVDLTKSSPTVDVPVIRIGKIPNVGSSKTKDKKVCGPVKCPGKFRVCPYGFQKLDGCEICKCHDPCNPPGKPILCGPHQRCFVQKNTNGTFGTRCDTVAKKHTKKIIDPKVVCKQLKVTGPCKAYFKRFYYDSSKKSCETFVYGGCAGNENNFATKAECEKTCKSQ</sequence>
<dbReference type="PRINTS" id="PR00759">
    <property type="entry name" value="BASICPTASE"/>
</dbReference>
<comment type="caution">
    <text evidence="6">The sequence shown here is derived from an EMBL/GenBank/DDBJ whole genome shotgun (WGS) entry which is preliminary data.</text>
</comment>
<dbReference type="PANTHER" id="PTHR10083">
    <property type="entry name" value="KUNITZ-TYPE PROTEASE INHIBITOR-RELATED"/>
    <property type="match status" value="1"/>
</dbReference>
<dbReference type="PROSITE" id="PS50279">
    <property type="entry name" value="BPTI_KUNITZ_2"/>
    <property type="match status" value="1"/>
</dbReference>
<dbReference type="GO" id="GO:0005615">
    <property type="term" value="C:extracellular space"/>
    <property type="evidence" value="ECO:0007669"/>
    <property type="project" value="TreeGrafter"/>
</dbReference>
<accession>A0A815XL86</accession>
<dbReference type="GO" id="GO:0004867">
    <property type="term" value="F:serine-type endopeptidase inhibitor activity"/>
    <property type="evidence" value="ECO:0007669"/>
    <property type="project" value="UniProtKB-KW"/>
</dbReference>
<dbReference type="Proteomes" id="UP000663828">
    <property type="component" value="Unassembled WGS sequence"/>
</dbReference>
<dbReference type="Gene3D" id="2.10.22.10">
    <property type="entry name" value="Antistasin, domain 1"/>
    <property type="match status" value="1"/>
</dbReference>
<evidence type="ECO:0000259" key="5">
    <source>
        <dbReference type="PROSITE" id="PS50279"/>
    </source>
</evidence>
<dbReference type="CDD" id="cd00109">
    <property type="entry name" value="Kunitz-type"/>
    <property type="match status" value="1"/>
</dbReference>
<dbReference type="InterPro" id="IPR002223">
    <property type="entry name" value="Kunitz_BPTI"/>
</dbReference>
<dbReference type="EMBL" id="CAJNOR010005359">
    <property type="protein sequence ID" value="CAF1558817.1"/>
    <property type="molecule type" value="Genomic_DNA"/>
</dbReference>
<feature type="signal peptide" evidence="4">
    <location>
        <begin position="1"/>
        <end position="23"/>
    </location>
</feature>
<dbReference type="InterPro" id="IPR050098">
    <property type="entry name" value="TFPI/VKTCI-like"/>
</dbReference>
<keyword evidence="4" id="KW-0732">Signal</keyword>
<evidence type="ECO:0000256" key="1">
    <source>
        <dbReference type="ARBA" id="ARBA00022690"/>
    </source>
</evidence>
<evidence type="ECO:0000313" key="7">
    <source>
        <dbReference type="Proteomes" id="UP000663828"/>
    </source>
</evidence>
<feature type="chain" id="PRO_5032903316" description="BPTI/Kunitz inhibitor domain-containing protein" evidence="4">
    <location>
        <begin position="24"/>
        <end position="280"/>
    </location>
</feature>
<gene>
    <name evidence="6" type="ORF">XAT740_LOCUS43462</name>
</gene>
<dbReference type="Gene3D" id="4.10.410.10">
    <property type="entry name" value="Pancreatic trypsin inhibitor Kunitz domain"/>
    <property type="match status" value="1"/>
</dbReference>
<dbReference type="PANTHER" id="PTHR10083:SF328">
    <property type="entry name" value="TISSUE FACTOR PATHWAY INHIBITOR"/>
    <property type="match status" value="1"/>
</dbReference>
<dbReference type="InterPro" id="IPR036880">
    <property type="entry name" value="Kunitz_BPTI_sf"/>
</dbReference>
<dbReference type="FunFam" id="4.10.410.10:FF:000021">
    <property type="entry name" value="Serine protease inhibitor, putative"/>
    <property type="match status" value="1"/>
</dbReference>
<proteinExistence type="predicted"/>
<organism evidence="6 7">
    <name type="scientific">Adineta ricciae</name>
    <name type="common">Rotifer</name>
    <dbReference type="NCBI Taxonomy" id="249248"/>
    <lineage>
        <taxon>Eukaryota</taxon>
        <taxon>Metazoa</taxon>
        <taxon>Spiralia</taxon>
        <taxon>Gnathifera</taxon>
        <taxon>Rotifera</taxon>
        <taxon>Eurotatoria</taxon>
        <taxon>Bdelloidea</taxon>
        <taxon>Adinetida</taxon>
        <taxon>Adinetidae</taxon>
        <taxon>Adineta</taxon>
    </lineage>
</organism>
<dbReference type="InterPro" id="IPR039366">
    <property type="entry name" value="Pilotin"/>
</dbReference>
<dbReference type="PROSITE" id="PS00280">
    <property type="entry name" value="BPTI_KUNITZ_1"/>
    <property type="match status" value="1"/>
</dbReference>
<dbReference type="Pfam" id="PF09619">
    <property type="entry name" value="YscW"/>
    <property type="match status" value="1"/>
</dbReference>
<keyword evidence="2" id="KW-0722">Serine protease inhibitor</keyword>
<evidence type="ECO:0000256" key="3">
    <source>
        <dbReference type="ARBA" id="ARBA00023157"/>
    </source>
</evidence>